<feature type="domain" description="(+)RNA virus helicase C-terminal" evidence="1">
    <location>
        <begin position="92"/>
        <end position="141"/>
    </location>
</feature>
<keyword evidence="3" id="KW-1185">Reference proteome</keyword>
<dbReference type="RefSeq" id="WP_058483014.1">
    <property type="nucleotide sequence ID" value="NZ_CAAAII010000019.1"/>
</dbReference>
<name>A0A0W0Z565_LEGSP</name>
<dbReference type="Gene3D" id="2.30.30.940">
    <property type="match status" value="1"/>
</dbReference>
<dbReference type="Pfam" id="PF01443">
    <property type="entry name" value="Viral_helicase1"/>
    <property type="match status" value="1"/>
</dbReference>
<evidence type="ECO:0000313" key="3">
    <source>
        <dbReference type="Proteomes" id="UP000054877"/>
    </source>
</evidence>
<accession>A0A0W0Z565</accession>
<dbReference type="STRING" id="452.Lspi_1065"/>
<reference evidence="2 3" key="1">
    <citation type="submission" date="2015-11" db="EMBL/GenBank/DDBJ databases">
        <title>Genomic analysis of 38 Legionella species identifies large and diverse effector repertoires.</title>
        <authorList>
            <person name="Burstein D."/>
            <person name="Amaro F."/>
            <person name="Zusman T."/>
            <person name="Lifshitz Z."/>
            <person name="Cohen O."/>
            <person name="Gilbert J.A."/>
            <person name="Pupko T."/>
            <person name="Shuman H.A."/>
            <person name="Segal G."/>
        </authorList>
    </citation>
    <scope>NUCLEOTIDE SEQUENCE [LARGE SCALE GENOMIC DNA]</scope>
    <source>
        <strain evidence="2 3">Mt.St.Helens-9</strain>
    </source>
</reference>
<dbReference type="CDD" id="cd18809">
    <property type="entry name" value="SF1_C_RecD"/>
    <property type="match status" value="1"/>
</dbReference>
<sequence length="308" mass="35316">MLAFTRAAVADLNDKARGALQEKQWLDQENIIRAGFERELMISSGERLLFRQNDKALGVRNGDLGTVRAIDNNQLHVQLDSGEQVSIPKSYHAIDYGYALTVHKSQGMTAEHAKVLIDSKFWDRHLSFVAMTRHKQSLKVYADKVNHPDLNALKQTLSRSITKDNVIDWPLDFATRCGFDPDKLIGRVVNHLAGVASNIKDKYNYVLNYESHQQNQAFQKLEQGIREKRTIIKETVPDKAAFDQLKKGYPILAQYEQAVEQRKKLSGYFAEKKDKEIRLIVKTMIENKTLNQAIQENILIYTRGYKLI</sequence>
<evidence type="ECO:0000259" key="1">
    <source>
        <dbReference type="Pfam" id="PF01443"/>
    </source>
</evidence>
<dbReference type="EMBL" id="LNYX01000013">
    <property type="protein sequence ID" value="KTD64258.1"/>
    <property type="molecule type" value="Genomic_DNA"/>
</dbReference>
<dbReference type="AlphaFoldDB" id="A0A0W0Z565"/>
<dbReference type="GO" id="GO:0005524">
    <property type="term" value="F:ATP binding"/>
    <property type="evidence" value="ECO:0007669"/>
    <property type="project" value="InterPro"/>
</dbReference>
<organism evidence="2 3">
    <name type="scientific">Legionella spiritensis</name>
    <dbReference type="NCBI Taxonomy" id="452"/>
    <lineage>
        <taxon>Bacteria</taxon>
        <taxon>Pseudomonadati</taxon>
        <taxon>Pseudomonadota</taxon>
        <taxon>Gammaproteobacteria</taxon>
        <taxon>Legionellales</taxon>
        <taxon>Legionellaceae</taxon>
        <taxon>Legionella</taxon>
    </lineage>
</organism>
<comment type="caution">
    <text evidence="2">The sequence shown here is derived from an EMBL/GenBank/DDBJ whole genome shotgun (WGS) entry which is preliminary data.</text>
</comment>
<dbReference type="PATRIC" id="fig|452.5.peg.1169"/>
<proteinExistence type="predicted"/>
<protein>
    <submittedName>
        <fullName evidence="2">Conjugal transfer protein TraA</fullName>
    </submittedName>
</protein>
<dbReference type="InterPro" id="IPR027417">
    <property type="entry name" value="P-loop_NTPase"/>
</dbReference>
<dbReference type="OrthoDB" id="1634048at2"/>
<gene>
    <name evidence="2" type="primary">traA_2</name>
    <name evidence="2" type="ORF">Lspi_1065</name>
</gene>
<dbReference type="Gene3D" id="3.40.50.300">
    <property type="entry name" value="P-loop containing nucleotide triphosphate hydrolases"/>
    <property type="match status" value="1"/>
</dbReference>
<dbReference type="InterPro" id="IPR027351">
    <property type="entry name" value="(+)RNA_virus_helicase_core_dom"/>
</dbReference>
<evidence type="ECO:0000313" key="2">
    <source>
        <dbReference type="EMBL" id="KTD64258.1"/>
    </source>
</evidence>
<dbReference type="Proteomes" id="UP000054877">
    <property type="component" value="Unassembled WGS sequence"/>
</dbReference>
<dbReference type="SUPFAM" id="SSF52540">
    <property type="entry name" value="P-loop containing nucleoside triphosphate hydrolases"/>
    <property type="match status" value="1"/>
</dbReference>